<organism evidence="11 12">
    <name type="scientific">Paralvinella palmiformis</name>
    <dbReference type="NCBI Taxonomy" id="53620"/>
    <lineage>
        <taxon>Eukaryota</taxon>
        <taxon>Metazoa</taxon>
        <taxon>Spiralia</taxon>
        <taxon>Lophotrochozoa</taxon>
        <taxon>Annelida</taxon>
        <taxon>Polychaeta</taxon>
        <taxon>Sedentaria</taxon>
        <taxon>Canalipalpata</taxon>
        <taxon>Terebellida</taxon>
        <taxon>Terebelliformia</taxon>
        <taxon>Alvinellidae</taxon>
        <taxon>Paralvinella</taxon>
    </lineage>
</organism>
<dbReference type="Proteomes" id="UP001208570">
    <property type="component" value="Unassembled WGS sequence"/>
</dbReference>
<dbReference type="GO" id="GO:0005886">
    <property type="term" value="C:plasma membrane"/>
    <property type="evidence" value="ECO:0007669"/>
    <property type="project" value="UniProtKB-SubCell"/>
</dbReference>
<sequence length="906" mass="105479">MDAYGKNWETTFLWSSKTGVLLRELVVDFNDDIHNGGSEETAALDFADNAAADNVVALDVDGAAIDEDKVKEQRESMYFDYSGERLRIDYVLVYKNNDKKPEFDETRMLFEQNLRDYGLTVYHSPDRDITDETLEYVLLHAPWDILITGAELMAMPKRLKMPMSLEKKLEKANKCEACSCDNACRTSQQYIPDEGDYFTAPFHRKRMELFEILDEETFFTNAERSLIVKEILDRTKFTPEDSSIARFGIRRLLQDSLYSSAYPLHEGPFKPSGPICEATFDGPDKDRALLYETWARIARFGCKQPLDLIRKYFGEKIGLYFAWLGFYTAMLIPATIFGLAAFIYGLVTMNSDKISDDICHQLKDVVMCPQCNVRCEYWKLKESCIYSKITYVFDNYATVVFAFMMTIWAILFLEFWKRKQSELQYEWDVKSFEAQERMRPEFEFKVKKRKENPVTREKEPYLSALSKLCRGFTSLSIAAFFVLLVFGTILGVVIYRMIIVTLLYGVGIDFISTWAKIITSLTASVINLIIILILGLVYRKVAYYLTEVEMHRTETDFEDAYSFKMFLFQFANNFGSTFYIAFFKGKFQTEPGSTKYYLFGKYQPDSCDPSGCMVDLLIQLFIVMVGKQFLNQFKEIIIPKLRVCLRQRQAKKEEKQGAIYRRWMQDRDMQEGDRLMLFEEYIEMVIQYGFVVIFIAAFPLAPLFALLNNIVEIRLDAYKLITQYKRPTAMKAQDIGVWYNILQTITYIAVISNAVIIAWTSDFVPRVVYLFGYSDNQTLTGFINNSLSLFNTANYSDDTRPMDPGDGFTNIGTCRYKAYRLPPDSPRAYGYTEQFWKVLVARLAFILVFEHTCFIVMYMFGYVIPDKPAKVRRLETYEKALNRHLTFEATLEERRKSRRITQQFGY</sequence>
<proteinExistence type="inferred from homology"/>
<keyword evidence="5 8" id="KW-1133">Transmembrane helix</keyword>
<dbReference type="InterPro" id="IPR007632">
    <property type="entry name" value="Anoctamin"/>
</dbReference>
<feature type="transmembrane region" description="Helical" evidence="8">
    <location>
        <begin position="517"/>
        <end position="539"/>
    </location>
</feature>
<feature type="domain" description="Anoctamin dimerisation" evidence="10">
    <location>
        <begin position="85"/>
        <end position="306"/>
    </location>
</feature>
<evidence type="ECO:0000256" key="7">
    <source>
        <dbReference type="ARBA" id="ARBA00023180"/>
    </source>
</evidence>
<feature type="transmembrane region" description="Helical" evidence="8">
    <location>
        <begin position="839"/>
        <end position="864"/>
    </location>
</feature>
<evidence type="ECO:0000313" key="11">
    <source>
        <dbReference type="EMBL" id="KAK2162685.1"/>
    </source>
</evidence>
<comment type="subcellular location">
    <subcellularLocation>
        <location evidence="1">Cell membrane</location>
        <topology evidence="1">Multi-pass membrane protein</topology>
    </subcellularLocation>
    <subcellularLocation>
        <location evidence="8">Membrane</location>
        <topology evidence="8">Multi-pass membrane protein</topology>
    </subcellularLocation>
</comment>
<evidence type="ECO:0000256" key="6">
    <source>
        <dbReference type="ARBA" id="ARBA00023136"/>
    </source>
</evidence>
<evidence type="ECO:0000256" key="4">
    <source>
        <dbReference type="ARBA" id="ARBA00022692"/>
    </source>
</evidence>
<feature type="transmembrane region" description="Helical" evidence="8">
    <location>
        <begin position="560"/>
        <end position="582"/>
    </location>
</feature>
<feature type="domain" description="Anoctamin transmembrane" evidence="9">
    <location>
        <begin position="309"/>
        <end position="873"/>
    </location>
</feature>
<keyword evidence="4 8" id="KW-0812">Transmembrane</keyword>
<dbReference type="Pfam" id="PF04547">
    <property type="entry name" value="Anoctamin"/>
    <property type="match status" value="1"/>
</dbReference>
<comment type="caution">
    <text evidence="11">The sequence shown here is derived from an EMBL/GenBank/DDBJ whole genome shotgun (WGS) entry which is preliminary data.</text>
</comment>
<keyword evidence="7" id="KW-0325">Glycoprotein</keyword>
<feature type="transmembrane region" description="Helical" evidence="8">
    <location>
        <begin position="396"/>
        <end position="416"/>
    </location>
</feature>
<dbReference type="InterPro" id="IPR049452">
    <property type="entry name" value="Anoctamin_TM"/>
</dbReference>
<feature type="transmembrane region" description="Helical" evidence="8">
    <location>
        <begin position="735"/>
        <end position="759"/>
    </location>
</feature>
<dbReference type="PANTHER" id="PTHR12308">
    <property type="entry name" value="ANOCTAMIN"/>
    <property type="match status" value="1"/>
</dbReference>
<accession>A0AAD9NAA0</accession>
<evidence type="ECO:0000259" key="10">
    <source>
        <dbReference type="Pfam" id="PF16178"/>
    </source>
</evidence>
<reference evidence="11" key="1">
    <citation type="journal article" date="2023" name="Mol. Biol. Evol.">
        <title>Third-Generation Sequencing Reveals the Adaptive Role of the Epigenome in Three Deep-Sea Polychaetes.</title>
        <authorList>
            <person name="Perez M."/>
            <person name="Aroh O."/>
            <person name="Sun Y."/>
            <person name="Lan Y."/>
            <person name="Juniper S.K."/>
            <person name="Young C.R."/>
            <person name="Angers B."/>
            <person name="Qian P.Y."/>
        </authorList>
    </citation>
    <scope>NUCLEOTIDE SEQUENCE</scope>
    <source>
        <strain evidence="11">P08H-3</strain>
    </source>
</reference>
<feature type="transmembrane region" description="Helical" evidence="8">
    <location>
        <begin position="320"/>
        <end position="347"/>
    </location>
</feature>
<keyword evidence="6 8" id="KW-0472">Membrane</keyword>
<keyword evidence="12" id="KW-1185">Reference proteome</keyword>
<evidence type="ECO:0000256" key="2">
    <source>
        <dbReference type="ARBA" id="ARBA00009671"/>
    </source>
</evidence>
<feature type="transmembrane region" description="Helical" evidence="8">
    <location>
        <begin position="477"/>
        <end position="505"/>
    </location>
</feature>
<evidence type="ECO:0000256" key="5">
    <source>
        <dbReference type="ARBA" id="ARBA00022989"/>
    </source>
</evidence>
<dbReference type="PANTHER" id="PTHR12308:SF84">
    <property type="entry name" value="ANOCTAMIN"/>
    <property type="match status" value="1"/>
</dbReference>
<evidence type="ECO:0000259" key="9">
    <source>
        <dbReference type="Pfam" id="PF04547"/>
    </source>
</evidence>
<protein>
    <recommendedName>
        <fullName evidence="8">Anoctamin</fullName>
    </recommendedName>
</protein>
<dbReference type="Pfam" id="PF16178">
    <property type="entry name" value="Anoct_dimer"/>
    <property type="match status" value="1"/>
</dbReference>
<evidence type="ECO:0000256" key="3">
    <source>
        <dbReference type="ARBA" id="ARBA00022475"/>
    </source>
</evidence>
<dbReference type="GO" id="GO:0005254">
    <property type="term" value="F:chloride channel activity"/>
    <property type="evidence" value="ECO:0007669"/>
    <property type="project" value="TreeGrafter"/>
</dbReference>
<feature type="transmembrane region" description="Helical" evidence="8">
    <location>
        <begin position="685"/>
        <end position="707"/>
    </location>
</feature>
<dbReference type="GO" id="GO:0046983">
    <property type="term" value="F:protein dimerization activity"/>
    <property type="evidence" value="ECO:0007669"/>
    <property type="project" value="InterPro"/>
</dbReference>
<name>A0AAD9NAA0_9ANNE</name>
<comment type="similarity">
    <text evidence="2 8">Belongs to the anoctamin family.</text>
</comment>
<keyword evidence="3" id="KW-1003">Cell membrane</keyword>
<evidence type="ECO:0000313" key="12">
    <source>
        <dbReference type="Proteomes" id="UP001208570"/>
    </source>
</evidence>
<dbReference type="AlphaFoldDB" id="A0AAD9NAA0"/>
<dbReference type="InterPro" id="IPR032394">
    <property type="entry name" value="Anoct_dimer"/>
</dbReference>
<dbReference type="EMBL" id="JAODUP010000093">
    <property type="protein sequence ID" value="KAK2162685.1"/>
    <property type="molecule type" value="Genomic_DNA"/>
</dbReference>
<gene>
    <name evidence="11" type="ORF">LSH36_93g01035</name>
</gene>
<evidence type="ECO:0000256" key="8">
    <source>
        <dbReference type="RuleBase" id="RU280814"/>
    </source>
</evidence>
<evidence type="ECO:0000256" key="1">
    <source>
        <dbReference type="ARBA" id="ARBA00004651"/>
    </source>
</evidence>